<evidence type="ECO:0000256" key="2">
    <source>
        <dbReference type="ARBA" id="ARBA00022553"/>
    </source>
</evidence>
<evidence type="ECO:0000256" key="5">
    <source>
        <dbReference type="ARBA" id="ARBA00023242"/>
    </source>
</evidence>
<dbReference type="InterPro" id="IPR046488">
    <property type="entry name" value="Sfc3/Tfc3_C"/>
</dbReference>
<feature type="compositionally biased region" description="Acidic residues" evidence="6">
    <location>
        <begin position="1487"/>
        <end position="1499"/>
    </location>
</feature>
<feature type="compositionally biased region" description="Basic residues" evidence="6">
    <location>
        <begin position="872"/>
        <end position="884"/>
    </location>
</feature>
<gene>
    <name evidence="9" type="ORF">N657DRAFT_688067</name>
</gene>
<reference evidence="9" key="2">
    <citation type="submission" date="2023-05" db="EMBL/GenBank/DDBJ databases">
        <authorList>
            <consortium name="Lawrence Berkeley National Laboratory"/>
            <person name="Steindorff A."/>
            <person name="Hensen N."/>
            <person name="Bonometti L."/>
            <person name="Westerberg I."/>
            <person name="Brannstrom I.O."/>
            <person name="Guillou S."/>
            <person name="Cros-Aarteil S."/>
            <person name="Calhoun S."/>
            <person name="Haridas S."/>
            <person name="Kuo A."/>
            <person name="Mondo S."/>
            <person name="Pangilinan J."/>
            <person name="Riley R."/>
            <person name="Labutti K."/>
            <person name="Andreopoulos B."/>
            <person name="Lipzen A."/>
            <person name="Chen C."/>
            <person name="Yanf M."/>
            <person name="Daum C."/>
            <person name="Ng V."/>
            <person name="Clum A."/>
            <person name="Ohm R."/>
            <person name="Martin F."/>
            <person name="Silar P."/>
            <person name="Natvig D."/>
            <person name="Lalanne C."/>
            <person name="Gautier V."/>
            <person name="Ament-Velasquez S.L."/>
            <person name="Kruys A."/>
            <person name="Hutchinson M.I."/>
            <person name="Powell A.J."/>
            <person name="Barry K."/>
            <person name="Miller A.N."/>
            <person name="Grigoriev I.V."/>
            <person name="Debuchy R."/>
            <person name="Gladieux P."/>
            <person name="Thoren M.H."/>
            <person name="Johannesson H."/>
        </authorList>
    </citation>
    <scope>NUCLEOTIDE SEQUENCE</scope>
    <source>
        <strain evidence="9">CBS 731.68</strain>
    </source>
</reference>
<evidence type="ECO:0000256" key="6">
    <source>
        <dbReference type="SAM" id="MobiDB-lite"/>
    </source>
</evidence>
<feature type="region of interest" description="Disordered" evidence="6">
    <location>
        <begin position="773"/>
        <end position="799"/>
    </location>
</feature>
<reference evidence="9" key="1">
    <citation type="journal article" date="2023" name="Mol. Phylogenet. Evol.">
        <title>Genome-scale phylogeny and comparative genomics of the fungal order Sordariales.</title>
        <authorList>
            <person name="Hensen N."/>
            <person name="Bonometti L."/>
            <person name="Westerberg I."/>
            <person name="Brannstrom I.O."/>
            <person name="Guillou S."/>
            <person name="Cros-Aarteil S."/>
            <person name="Calhoun S."/>
            <person name="Haridas S."/>
            <person name="Kuo A."/>
            <person name="Mondo S."/>
            <person name="Pangilinan J."/>
            <person name="Riley R."/>
            <person name="LaButti K."/>
            <person name="Andreopoulos B."/>
            <person name="Lipzen A."/>
            <person name="Chen C."/>
            <person name="Yan M."/>
            <person name="Daum C."/>
            <person name="Ng V."/>
            <person name="Clum A."/>
            <person name="Steindorff A."/>
            <person name="Ohm R.A."/>
            <person name="Martin F."/>
            <person name="Silar P."/>
            <person name="Natvig D.O."/>
            <person name="Lalanne C."/>
            <person name="Gautier V."/>
            <person name="Ament-Velasquez S.L."/>
            <person name="Kruys A."/>
            <person name="Hutchinson M.I."/>
            <person name="Powell A.J."/>
            <person name="Barry K."/>
            <person name="Miller A.N."/>
            <person name="Grigoriev I.V."/>
            <person name="Debuchy R."/>
            <person name="Gladieux P."/>
            <person name="Hiltunen Thoren M."/>
            <person name="Johannesson H."/>
        </authorList>
    </citation>
    <scope>NUCLEOTIDE SEQUENCE</scope>
    <source>
        <strain evidence="9">CBS 731.68</strain>
    </source>
</reference>
<feature type="region of interest" description="Disordered" evidence="6">
    <location>
        <begin position="2223"/>
        <end position="2249"/>
    </location>
</feature>
<feature type="region of interest" description="Disordered" evidence="6">
    <location>
        <begin position="1463"/>
        <end position="1507"/>
    </location>
</feature>
<evidence type="ECO:0000256" key="1">
    <source>
        <dbReference type="ARBA" id="ARBA00004123"/>
    </source>
</evidence>
<dbReference type="Proteomes" id="UP001302602">
    <property type="component" value="Unassembled WGS sequence"/>
</dbReference>
<feature type="region of interest" description="Disordered" evidence="6">
    <location>
        <begin position="1273"/>
        <end position="1292"/>
    </location>
</feature>
<evidence type="ECO:0000256" key="4">
    <source>
        <dbReference type="ARBA" id="ARBA00023163"/>
    </source>
</evidence>
<dbReference type="GeneID" id="87833689"/>
<feature type="domain" description="Transcription factor tau subunit sfc3/Tfc3 C-terminal" evidence="8">
    <location>
        <begin position="1728"/>
        <end position="2143"/>
    </location>
</feature>
<keyword evidence="10" id="KW-1185">Reference proteome</keyword>
<feature type="compositionally biased region" description="Acidic residues" evidence="6">
    <location>
        <begin position="1465"/>
        <end position="1474"/>
    </location>
</feature>
<feature type="compositionally biased region" description="Basic and acidic residues" evidence="6">
    <location>
        <begin position="1273"/>
        <end position="1282"/>
    </location>
</feature>
<feature type="compositionally biased region" description="Polar residues" evidence="6">
    <location>
        <begin position="948"/>
        <end position="960"/>
    </location>
</feature>
<dbReference type="Pfam" id="PF20222">
    <property type="entry name" value="DUF6581"/>
    <property type="match status" value="1"/>
</dbReference>
<feature type="compositionally biased region" description="Basic residues" evidence="6">
    <location>
        <begin position="135"/>
        <end position="144"/>
    </location>
</feature>
<dbReference type="EMBL" id="MU853224">
    <property type="protein sequence ID" value="KAK4127872.1"/>
    <property type="molecule type" value="Genomic_DNA"/>
</dbReference>
<feature type="region of interest" description="Disordered" evidence="6">
    <location>
        <begin position="368"/>
        <end position="397"/>
    </location>
</feature>
<keyword evidence="3" id="KW-0238">DNA-binding</keyword>
<comment type="caution">
    <text evidence="9">The sequence shown here is derived from an EMBL/GenBank/DDBJ whole genome shotgun (WGS) entry which is preliminary data.</text>
</comment>
<feature type="region of interest" description="Disordered" evidence="6">
    <location>
        <begin position="1674"/>
        <end position="1696"/>
    </location>
</feature>
<feature type="region of interest" description="Disordered" evidence="6">
    <location>
        <begin position="122"/>
        <end position="144"/>
    </location>
</feature>
<evidence type="ECO:0000259" key="8">
    <source>
        <dbReference type="Pfam" id="PF20222"/>
    </source>
</evidence>
<organism evidence="9 10">
    <name type="scientific">Parathielavia appendiculata</name>
    <dbReference type="NCBI Taxonomy" id="2587402"/>
    <lineage>
        <taxon>Eukaryota</taxon>
        <taxon>Fungi</taxon>
        <taxon>Dikarya</taxon>
        <taxon>Ascomycota</taxon>
        <taxon>Pezizomycotina</taxon>
        <taxon>Sordariomycetes</taxon>
        <taxon>Sordariomycetidae</taxon>
        <taxon>Sordariales</taxon>
        <taxon>Chaetomiaceae</taxon>
        <taxon>Parathielavia</taxon>
    </lineage>
</organism>
<keyword evidence="4" id="KW-0804">Transcription</keyword>
<feature type="domain" description="B-block binding subunit of TFIIIC" evidence="7">
    <location>
        <begin position="170"/>
        <end position="237"/>
    </location>
</feature>
<feature type="region of interest" description="Disordered" evidence="6">
    <location>
        <begin position="1330"/>
        <end position="1356"/>
    </location>
</feature>
<dbReference type="PANTHER" id="PTHR15180">
    <property type="entry name" value="GENERAL TRANSCRIPTION FACTOR 3C POLYPEPTIDE 1"/>
    <property type="match status" value="1"/>
</dbReference>
<dbReference type="GO" id="GO:0000127">
    <property type="term" value="C:transcription factor TFIIIC complex"/>
    <property type="evidence" value="ECO:0007669"/>
    <property type="project" value="InterPro"/>
</dbReference>
<feature type="region of interest" description="Disordered" evidence="6">
    <location>
        <begin position="937"/>
        <end position="960"/>
    </location>
</feature>
<evidence type="ECO:0000256" key="3">
    <source>
        <dbReference type="ARBA" id="ARBA00023125"/>
    </source>
</evidence>
<feature type="region of interest" description="Disordered" evidence="6">
    <location>
        <begin position="1026"/>
        <end position="1047"/>
    </location>
</feature>
<dbReference type="RefSeq" id="XP_062651643.1">
    <property type="nucleotide sequence ID" value="XM_062796921.1"/>
</dbReference>
<dbReference type="GO" id="GO:0005634">
    <property type="term" value="C:nucleus"/>
    <property type="evidence" value="ECO:0007669"/>
    <property type="project" value="UniProtKB-SubCell"/>
</dbReference>
<feature type="compositionally biased region" description="Basic residues" evidence="6">
    <location>
        <begin position="784"/>
        <end position="794"/>
    </location>
</feature>
<evidence type="ECO:0000313" key="10">
    <source>
        <dbReference type="Proteomes" id="UP001302602"/>
    </source>
</evidence>
<accession>A0AAN6U7L1</accession>
<proteinExistence type="predicted"/>
<protein>
    <submittedName>
        <fullName evidence="9">Uncharacterized protein</fullName>
    </submittedName>
</protein>
<keyword evidence="2" id="KW-0597">Phosphoprotein</keyword>
<comment type="subcellular location">
    <subcellularLocation>
        <location evidence="1">Nucleus</location>
    </subcellularLocation>
</comment>
<feature type="region of interest" description="Disordered" evidence="6">
    <location>
        <begin position="843"/>
        <end position="884"/>
    </location>
</feature>
<dbReference type="PANTHER" id="PTHR15180:SF1">
    <property type="entry name" value="GENERAL TRANSCRIPTION FACTOR 3C POLYPEPTIDE 1"/>
    <property type="match status" value="1"/>
</dbReference>
<name>A0AAN6U7L1_9PEZI</name>
<evidence type="ECO:0000313" key="9">
    <source>
        <dbReference type="EMBL" id="KAK4127872.1"/>
    </source>
</evidence>
<feature type="compositionally biased region" description="Basic and acidic residues" evidence="6">
    <location>
        <begin position="1087"/>
        <end position="1096"/>
    </location>
</feature>
<dbReference type="InterPro" id="IPR007309">
    <property type="entry name" value="TFIIIC_Bblock-bd"/>
</dbReference>
<dbReference type="GO" id="GO:0006384">
    <property type="term" value="P:transcription initiation at RNA polymerase III promoter"/>
    <property type="evidence" value="ECO:0007669"/>
    <property type="project" value="InterPro"/>
</dbReference>
<keyword evidence="5" id="KW-0539">Nucleus</keyword>
<feature type="region of interest" description="Disordered" evidence="6">
    <location>
        <begin position="1062"/>
        <end position="1107"/>
    </location>
</feature>
<evidence type="ECO:0000259" key="7">
    <source>
        <dbReference type="Pfam" id="PF04182"/>
    </source>
</evidence>
<dbReference type="Pfam" id="PF04182">
    <property type="entry name" value="B-block_TFIIIC"/>
    <property type="match status" value="1"/>
</dbReference>
<dbReference type="GO" id="GO:0042791">
    <property type="term" value="P:5S class rRNA transcription by RNA polymerase III"/>
    <property type="evidence" value="ECO:0007669"/>
    <property type="project" value="TreeGrafter"/>
</dbReference>
<dbReference type="InterPro" id="IPR044210">
    <property type="entry name" value="Tfc3-like"/>
</dbReference>
<sequence length="2249" mass="248817">MSGQGLEVLLEGLIPEIAYSGEEGMSINDFLRIVRRYHLSLGGQDASTQGDAATGLQGQVDDANLEKSLTKAEMASARWAWDWLRSRPQILINGNKRWNRLELSEALGLPESESIDPAIASAAGDANETEENKGKKTKKTLTTRPRIHPSKDLVWQTLTRHGVDYKRVPALEWACLQGIASTRSEGILQSDLRRLVNQDKRSLPKRTDSLARKGYIAKRTVVVQKMKTSRLWLIDFAPPLVEEETCGMDLTPETLSKDLEPVPWHQRWTGNNIDMDALGRTVVGVVKAFNVIRYADLRSKMGVSGKRWQMKTLAKNCQRLVDVGVLKYTAASFPGMRKVFKDCLKFVRDPNAEEWEKFLATGKKTSLYSDPTRHREPKPNALALYGKSGGDGTAGGDARSKVRRIFSGWTPEKPLAQTVFEVIRRAGTEGASNPQVSVATIGYQHRRYLSSYLMKVAETQQPPHLKKFEIVSKLVRTGKTSAYMYSAPGKAALSQIDEEGPRMDEQTAAESSSSSAPADLFGFGAVRPKAFSAGPDISLSEMSRVARKWKPSGKRKLLPRLRPEHVVVAEVVSEATAQQDAVMIDQQEEPAKPGNSGTGKRFCEEMAKEVPEGLGNGAVQSLDQQAQAPSSNIAVTNGVAKVPTDEDLVMNVQYNGIVGKLRVHRSEGNLSFLRTGRGLKKPLLIPIDDNLDDPAIRNVPGSEEKSLVLASGDRNGASAWTYVFIFDDESQENAGWIQQEVIKMKSPTYREPTLISEEVAAAPEEITVQVAPPEPTRGQARGRGGARGKGKGKKGQATSAGAKPYVCSICGGAWKNDIGLKYHLEKAQVPCNPNFDPAILLERTRKRRKPSPVPPSVANSEAGDDETVGRTGKARSAKKSQKTRFLRLRVRSALRSVQGPAHTFRGIRAADAGDTEAAASWVPERPKDAFRGLLSQQARGQEPGSAAAGSTKNNLLPTAPSSSFGAGTLFGMKFRPSTPAGTVRYPASIASVKHDAPRNVPTVIDEHAPDVVASRQRSGDLPFLQTASATHSPSRGPEGPVMTGDAFGHKSSCYTASEEVILLPPDGTPRPNRYDDPSVSRGSLRTGRSESRHSEYPDPIPQHADDQTGQVFNTHSSTSQNGQGLYKAFIPSMNYNRMTSEAKRRASQAFDIIIYLLDNNLGVFPGDQALFYALTKVFLKEFPNQTPPNWKNFTNAVKAIETRKIAVLHTHMLKTDRAKLQTCTLLVKAGVDPNGIIASTMKQKMREKYPGIFIPPAFSPTQEELALLQDLDRKTPGKDEAKPNANGQKFRSRRKIEEIEVFNAPYYTNTAPTAGSIGDLVWNRGYSGGGTGGRKRSAYDNSSAGPPQKRAKASLQHDEYGDVPVDPSIMGVSTLSQFGQQDGPSVLEAIKAYSLLPAKPGPRGRRRLSYSYKPLDKLPPELGRVKNPGLGSLPDSFFANAPGATPFQFVTPDVLFLEPNTNLEEGPEEADEDGQSQSPASSRESTEDILEEPEIDEGTDAAIENPKGFRFVTPNPLKPWTKGVWPAHTLWYFERYVGGSVTLEGWMPGRKWLLAQNLPCSAEDMAAKQKAEKIKLRDWVDRDYARFCSLINRCASWEQSQAGTAVMLGSDVAPGHIFINVSAPPSRTNMRPINLGWSEDTHYNLETLPYEDLEDDDYGDVMYYEDGERVGRAGELSPKKRRVQRPPGAKRMQGRPPKLRLAAIKTMREHTAFPRAPEDLLRDEQDDLDWSSENVRLAAFIVVTTLLGGVDRVVDWGLMLRLVPDQTISQLRHYWCALKKDRLSTIVSLTEKFRRAFLKAYEKNEVPPIDYDNVLAYDWKFLIKWTTQLDMAERRTLPSTRKALDETVTVSNVKHGNRHWMEAYYHPQRSMFNKFQDATSEALALSVDDIPEPKPSLEMILAMSWTRSLCVTPVEAYTAEAVLHKRNSLFPTHTKTEITELIMKGVDQLQRKGVISKSSSKWTNGRSWRFNTRVLDCLEKFAQQDKFVKAVQFKQELDRAFRADEKKRVTYLTNDGMIMALLNLQANGRVRVETTGQPNVPLGHEPGNYETRKYTKKYMHFRLDIVPTGSYLYDDAEENEDATLADLRHRVKTALPPTQGPGGAVPVWCDVFGNVDADRWLRYLSAVLVTLASRGSMGAEDLVRTLKPIIMIFEAELIIEWAGRLGLVKAQLEGSAPAVMEWWWIAVEMQRVGLEAAETGTIGKPNRNVNWTGTGSVGVAGRKRKALPSGRPVKPGEGVIRLSQGRGNT</sequence>
<dbReference type="GO" id="GO:0003677">
    <property type="term" value="F:DNA binding"/>
    <property type="evidence" value="ECO:0007669"/>
    <property type="project" value="UniProtKB-KW"/>
</dbReference>